<keyword evidence="3" id="KW-0808">Transferase</keyword>
<evidence type="ECO:0000313" key="4">
    <source>
        <dbReference type="Proteomes" id="UP000315344"/>
    </source>
</evidence>
<organism evidence="3 4">
    <name type="scientific">Paracoccus denitrificans</name>
    <dbReference type="NCBI Taxonomy" id="266"/>
    <lineage>
        <taxon>Bacteria</taxon>
        <taxon>Pseudomonadati</taxon>
        <taxon>Pseudomonadota</taxon>
        <taxon>Alphaproteobacteria</taxon>
        <taxon>Rhodobacterales</taxon>
        <taxon>Paracoccaceae</taxon>
        <taxon>Paracoccus</taxon>
    </lineage>
</organism>
<sequence>MRNSNMPTITAFKASPDKGAGLARDMRIRWALEEVGQRYEVRLVTFEDLKRKPHLDLQPFGQIPTYEDGDVSLFESGAIVLYIAQKNAGLLPDNEVARARALSWMFAALNTVGPPIVEREYVKYYEADKSWQAERFEMVDVRIRKRLDQLATALGGKDWLAGTFSAADILMVHAIRRLEGSGILEDYQVFMDYIARAEARPAYKRAFADQLEVFQNATSS</sequence>
<dbReference type="GO" id="GO:0016740">
    <property type="term" value="F:transferase activity"/>
    <property type="evidence" value="ECO:0007669"/>
    <property type="project" value="UniProtKB-KW"/>
</dbReference>
<comment type="caution">
    <text evidence="3">The sequence shown here is derived from an EMBL/GenBank/DDBJ whole genome shotgun (WGS) entry which is preliminary data.</text>
</comment>
<gene>
    <name evidence="3" type="ORF">DI616_08140</name>
</gene>
<dbReference type="FunFam" id="3.40.30.10:FF:000331">
    <property type="entry name" value="Glutathione S-transferase"/>
    <property type="match status" value="1"/>
</dbReference>
<dbReference type="Pfam" id="PF02798">
    <property type="entry name" value="GST_N"/>
    <property type="match status" value="1"/>
</dbReference>
<evidence type="ECO:0000259" key="2">
    <source>
        <dbReference type="PROSITE" id="PS50405"/>
    </source>
</evidence>
<dbReference type="InterPro" id="IPR004045">
    <property type="entry name" value="Glutathione_S-Trfase_N"/>
</dbReference>
<dbReference type="InterPro" id="IPR036249">
    <property type="entry name" value="Thioredoxin-like_sf"/>
</dbReference>
<name>A0A533I8G0_PARDE</name>
<dbReference type="AlphaFoldDB" id="A0A533I8G0"/>
<dbReference type="SUPFAM" id="SSF52833">
    <property type="entry name" value="Thioredoxin-like"/>
    <property type="match status" value="1"/>
</dbReference>
<feature type="domain" description="GST N-terminal" evidence="1">
    <location>
        <begin position="12"/>
        <end position="91"/>
    </location>
</feature>
<feature type="domain" description="GST C-terminal" evidence="2">
    <location>
        <begin position="94"/>
        <end position="220"/>
    </location>
</feature>
<dbReference type="PANTHER" id="PTHR44051">
    <property type="entry name" value="GLUTATHIONE S-TRANSFERASE-RELATED"/>
    <property type="match status" value="1"/>
</dbReference>
<evidence type="ECO:0000259" key="1">
    <source>
        <dbReference type="PROSITE" id="PS50404"/>
    </source>
</evidence>
<dbReference type="SFLD" id="SFLDS00019">
    <property type="entry name" value="Glutathione_Transferase_(cytos"/>
    <property type="match status" value="1"/>
</dbReference>
<evidence type="ECO:0000313" key="3">
    <source>
        <dbReference type="EMBL" id="TKW67031.1"/>
    </source>
</evidence>
<dbReference type="CDD" id="cd03046">
    <property type="entry name" value="GST_N_GTT1_like"/>
    <property type="match status" value="1"/>
</dbReference>
<dbReference type="Gene3D" id="3.40.30.10">
    <property type="entry name" value="Glutaredoxin"/>
    <property type="match status" value="1"/>
</dbReference>
<dbReference type="InterPro" id="IPR010987">
    <property type="entry name" value="Glutathione-S-Trfase_C-like"/>
</dbReference>
<dbReference type="CDD" id="cd03207">
    <property type="entry name" value="GST_C_8"/>
    <property type="match status" value="1"/>
</dbReference>
<dbReference type="Pfam" id="PF14497">
    <property type="entry name" value="GST_C_3"/>
    <property type="match status" value="1"/>
</dbReference>
<accession>A0A533I8G0</accession>
<dbReference type="Proteomes" id="UP000315344">
    <property type="component" value="Unassembled WGS sequence"/>
</dbReference>
<dbReference type="EMBL" id="VAFL01000005">
    <property type="protein sequence ID" value="TKW67031.1"/>
    <property type="molecule type" value="Genomic_DNA"/>
</dbReference>
<dbReference type="Gene3D" id="1.20.1050.10">
    <property type="match status" value="1"/>
</dbReference>
<dbReference type="PROSITE" id="PS50405">
    <property type="entry name" value="GST_CTER"/>
    <property type="match status" value="1"/>
</dbReference>
<dbReference type="PANTHER" id="PTHR44051:SF8">
    <property type="entry name" value="GLUTATHIONE S-TRANSFERASE GSTA"/>
    <property type="match status" value="1"/>
</dbReference>
<protein>
    <submittedName>
        <fullName evidence="3">Glutathione S-transferase family protein</fullName>
    </submittedName>
</protein>
<dbReference type="InterPro" id="IPR004046">
    <property type="entry name" value="GST_C"/>
</dbReference>
<reference evidence="3 4" key="1">
    <citation type="journal article" date="2017" name="Nat. Commun.">
        <title>In situ click chemistry generation of cyclooxygenase-2 inhibitors.</title>
        <authorList>
            <person name="Bhardwaj A."/>
            <person name="Kaur J."/>
            <person name="Wuest M."/>
            <person name="Wuest F."/>
        </authorList>
    </citation>
    <scope>NUCLEOTIDE SEQUENCE [LARGE SCALE GENOMIC DNA]</scope>
    <source>
        <strain evidence="3">S2_012_000_R3_94</strain>
    </source>
</reference>
<proteinExistence type="predicted"/>
<dbReference type="InterPro" id="IPR040079">
    <property type="entry name" value="Glutathione_S-Trfase"/>
</dbReference>
<dbReference type="SUPFAM" id="SSF47616">
    <property type="entry name" value="GST C-terminal domain-like"/>
    <property type="match status" value="1"/>
</dbReference>
<dbReference type="SFLD" id="SFLDG00358">
    <property type="entry name" value="Main_(cytGST)"/>
    <property type="match status" value="1"/>
</dbReference>
<dbReference type="InterPro" id="IPR036282">
    <property type="entry name" value="Glutathione-S-Trfase_C_sf"/>
</dbReference>
<dbReference type="PROSITE" id="PS50404">
    <property type="entry name" value="GST_NTER"/>
    <property type="match status" value="1"/>
</dbReference>